<comment type="caution">
    <text evidence="2">The sequence shown here is derived from an EMBL/GenBank/DDBJ whole genome shotgun (WGS) entry which is preliminary data.</text>
</comment>
<evidence type="ECO:0000313" key="2">
    <source>
        <dbReference type="EMBL" id="PWT27649.1"/>
    </source>
</evidence>
<feature type="transmembrane region" description="Helical" evidence="1">
    <location>
        <begin position="7"/>
        <end position="30"/>
    </location>
</feature>
<keyword evidence="1" id="KW-1133">Transmembrane helix</keyword>
<accession>A0A317G2D8</accession>
<gene>
    <name evidence="2" type="ORF">CPT75_11360</name>
</gene>
<dbReference type="PROSITE" id="PS51257">
    <property type="entry name" value="PROKAR_LIPOPROTEIN"/>
    <property type="match status" value="1"/>
</dbReference>
<dbReference type="EMBL" id="NXNG01000001">
    <property type="protein sequence ID" value="PWT27649.1"/>
    <property type="molecule type" value="Genomic_DNA"/>
</dbReference>
<protein>
    <submittedName>
        <fullName evidence="2">Uncharacterized protein</fullName>
    </submittedName>
</protein>
<dbReference type="Proteomes" id="UP000245488">
    <property type="component" value="Chromosome"/>
</dbReference>
<reference evidence="2 3" key="1">
    <citation type="submission" date="2017-09" db="EMBL/GenBank/DDBJ databases">
        <title>High-quality draft genome sequence of Butyrivibrio fibrisolvens INBov1, isolated from cow rumen.</title>
        <authorList>
            <person name="Rodriguez Hernaez J."/>
            <person name="Rivarola M."/>
            <person name="Paniego N."/>
            <person name="Cravero S."/>
            <person name="Ceron Cucchi M."/>
            <person name="Martinez M.C."/>
        </authorList>
    </citation>
    <scope>NUCLEOTIDE SEQUENCE [LARGE SCALE GENOMIC DNA]</scope>
    <source>
        <strain evidence="2 3">INBov1</strain>
    </source>
</reference>
<keyword evidence="1" id="KW-0812">Transmembrane</keyword>
<evidence type="ECO:0000256" key="1">
    <source>
        <dbReference type="SAM" id="Phobius"/>
    </source>
</evidence>
<sequence>MSKRKKYIIAFGFLFIIVSIIACIVIKSHIYHEKEEAINHEIKLSWFGYGSEYTLETVAEHEDEINPIYIKTIERWEDVGLIKIMEETGVWTIEACEDVDVFDEGTIEYGILHGGISFADINYKEFNKAMINIDSELHKGTTDPRDMHDFLEEAALKEATNDYK</sequence>
<organism evidence="2 3">
    <name type="scientific">Butyrivibrio fibrisolvens</name>
    <dbReference type="NCBI Taxonomy" id="831"/>
    <lineage>
        <taxon>Bacteria</taxon>
        <taxon>Bacillati</taxon>
        <taxon>Bacillota</taxon>
        <taxon>Clostridia</taxon>
        <taxon>Lachnospirales</taxon>
        <taxon>Lachnospiraceae</taxon>
        <taxon>Butyrivibrio</taxon>
    </lineage>
</organism>
<keyword evidence="3" id="KW-1185">Reference proteome</keyword>
<name>A0A317G2D8_BUTFI</name>
<evidence type="ECO:0000313" key="3">
    <source>
        <dbReference type="Proteomes" id="UP000245488"/>
    </source>
</evidence>
<dbReference type="RefSeq" id="WP_110073054.1">
    <property type="nucleotide sequence ID" value="NZ_CM009896.1"/>
</dbReference>
<proteinExistence type="predicted"/>
<dbReference type="AlphaFoldDB" id="A0A317G2D8"/>
<keyword evidence="1" id="KW-0472">Membrane</keyword>